<protein>
    <submittedName>
        <fullName evidence="2">Uncharacterized protein</fullName>
    </submittedName>
</protein>
<comment type="caution">
    <text evidence="2">The sequence shown here is derived from an EMBL/GenBank/DDBJ whole genome shotgun (WGS) entry which is preliminary data.</text>
</comment>
<organism evidence="2 3">
    <name type="scientific">Portunus trituberculatus</name>
    <name type="common">Swimming crab</name>
    <name type="synonym">Neptunus trituberculatus</name>
    <dbReference type="NCBI Taxonomy" id="210409"/>
    <lineage>
        <taxon>Eukaryota</taxon>
        <taxon>Metazoa</taxon>
        <taxon>Ecdysozoa</taxon>
        <taxon>Arthropoda</taxon>
        <taxon>Crustacea</taxon>
        <taxon>Multicrustacea</taxon>
        <taxon>Malacostraca</taxon>
        <taxon>Eumalacostraca</taxon>
        <taxon>Eucarida</taxon>
        <taxon>Decapoda</taxon>
        <taxon>Pleocyemata</taxon>
        <taxon>Brachyura</taxon>
        <taxon>Eubrachyura</taxon>
        <taxon>Portunoidea</taxon>
        <taxon>Portunidae</taxon>
        <taxon>Portuninae</taxon>
        <taxon>Portunus</taxon>
    </lineage>
</organism>
<name>A0A5B7KAI2_PORTR</name>
<accession>A0A5B7KAI2</accession>
<feature type="compositionally biased region" description="Basic and acidic residues" evidence="1">
    <location>
        <begin position="29"/>
        <end position="38"/>
    </location>
</feature>
<proteinExistence type="predicted"/>
<gene>
    <name evidence="2" type="ORF">E2C01_099491</name>
</gene>
<dbReference type="Proteomes" id="UP000324222">
    <property type="component" value="Unassembled WGS sequence"/>
</dbReference>
<feature type="region of interest" description="Disordered" evidence="1">
    <location>
        <begin position="155"/>
        <end position="186"/>
    </location>
</feature>
<dbReference type="EMBL" id="VSRR010138169">
    <property type="protein sequence ID" value="MPD03836.1"/>
    <property type="molecule type" value="Genomic_DNA"/>
</dbReference>
<dbReference type="AlphaFoldDB" id="A0A5B7KAI2"/>
<evidence type="ECO:0000256" key="1">
    <source>
        <dbReference type="SAM" id="MobiDB-lite"/>
    </source>
</evidence>
<feature type="compositionally biased region" description="Low complexity" evidence="1">
    <location>
        <begin position="66"/>
        <end position="78"/>
    </location>
</feature>
<feature type="compositionally biased region" description="Basic residues" evidence="1">
    <location>
        <begin position="50"/>
        <end position="59"/>
    </location>
</feature>
<reference evidence="2 3" key="1">
    <citation type="submission" date="2019-05" db="EMBL/GenBank/DDBJ databases">
        <title>Another draft genome of Portunus trituberculatus and its Hox gene families provides insights of decapod evolution.</title>
        <authorList>
            <person name="Jeong J.-H."/>
            <person name="Song I."/>
            <person name="Kim S."/>
            <person name="Choi T."/>
            <person name="Kim D."/>
            <person name="Ryu S."/>
            <person name="Kim W."/>
        </authorList>
    </citation>
    <scope>NUCLEOTIDE SEQUENCE [LARGE SCALE GENOMIC DNA]</scope>
    <source>
        <tissue evidence="2">Muscle</tissue>
    </source>
</reference>
<keyword evidence="3" id="KW-1185">Reference proteome</keyword>
<evidence type="ECO:0000313" key="2">
    <source>
        <dbReference type="EMBL" id="MPD03836.1"/>
    </source>
</evidence>
<evidence type="ECO:0000313" key="3">
    <source>
        <dbReference type="Proteomes" id="UP000324222"/>
    </source>
</evidence>
<feature type="region of interest" description="Disordered" evidence="1">
    <location>
        <begin position="1"/>
        <end position="78"/>
    </location>
</feature>
<sequence>MSSSDSGTVWASMPLGPSLAHRRASGSSQDRRSRDSGTDRGVAVSAGRRVSQHSSRHGARLMGAGSAATDPQPTTTQASAPQWYLVLDALAELRSEINLLKADRGVSPSVSWTPVAPSASSSPQPWAVNEGVGPSRGMTTMGSLGSFSGFVDEASCDEEDVGLPPPAEGPLHHSAKVFGPPEVHSE</sequence>